<reference evidence="2 3" key="1">
    <citation type="journal article" date="2023" name="Nucleic Acids Res.">
        <title>The hologenome of Daphnia magna reveals possible DNA methylation and microbiome-mediated evolution of the host genome.</title>
        <authorList>
            <person name="Chaturvedi A."/>
            <person name="Li X."/>
            <person name="Dhandapani V."/>
            <person name="Marshall H."/>
            <person name="Kissane S."/>
            <person name="Cuenca-Cambronero M."/>
            <person name="Asole G."/>
            <person name="Calvet F."/>
            <person name="Ruiz-Romero M."/>
            <person name="Marangio P."/>
            <person name="Guigo R."/>
            <person name="Rago D."/>
            <person name="Mirbahai L."/>
            <person name="Eastwood N."/>
            <person name="Colbourne J.K."/>
            <person name="Zhou J."/>
            <person name="Mallon E."/>
            <person name="Orsini L."/>
        </authorList>
    </citation>
    <scope>NUCLEOTIDE SEQUENCE [LARGE SCALE GENOMIC DNA]</scope>
    <source>
        <strain evidence="2">LRV0_1</strain>
    </source>
</reference>
<evidence type="ECO:0000313" key="3">
    <source>
        <dbReference type="Proteomes" id="UP001234178"/>
    </source>
</evidence>
<evidence type="ECO:0000256" key="1">
    <source>
        <dbReference type="SAM" id="SignalP"/>
    </source>
</evidence>
<proteinExistence type="predicted"/>
<gene>
    <name evidence="2" type="ORF">OUZ56_002712</name>
</gene>
<evidence type="ECO:0000313" key="2">
    <source>
        <dbReference type="EMBL" id="KAK4020762.1"/>
    </source>
</evidence>
<feature type="signal peptide" evidence="1">
    <location>
        <begin position="1"/>
        <end position="18"/>
    </location>
</feature>
<organism evidence="2 3">
    <name type="scientific">Daphnia magna</name>
    <dbReference type="NCBI Taxonomy" id="35525"/>
    <lineage>
        <taxon>Eukaryota</taxon>
        <taxon>Metazoa</taxon>
        <taxon>Ecdysozoa</taxon>
        <taxon>Arthropoda</taxon>
        <taxon>Crustacea</taxon>
        <taxon>Branchiopoda</taxon>
        <taxon>Diplostraca</taxon>
        <taxon>Cladocera</taxon>
        <taxon>Anomopoda</taxon>
        <taxon>Daphniidae</taxon>
        <taxon>Daphnia</taxon>
    </lineage>
</organism>
<name>A0ABR0A6I7_9CRUS</name>
<accession>A0ABR0A6I7</accession>
<sequence>MMNLRLLCLIGLVAGIHCGLVRRDLGHKGGSSYGAPPATSYGAVPPAPTYGAAPVSTYVASNYGAPVYYEEDDKRRKASSSNRSRSILNAIHHWQLSPFNN</sequence>
<comment type="caution">
    <text evidence="2">The sequence shown here is derived from an EMBL/GenBank/DDBJ whole genome shotgun (WGS) entry which is preliminary data.</text>
</comment>
<protein>
    <submittedName>
        <fullName evidence="2">Uncharacterized protein</fullName>
    </submittedName>
</protein>
<keyword evidence="3" id="KW-1185">Reference proteome</keyword>
<feature type="chain" id="PRO_5046772238" evidence="1">
    <location>
        <begin position="19"/>
        <end position="101"/>
    </location>
</feature>
<dbReference type="Proteomes" id="UP001234178">
    <property type="component" value="Unassembled WGS sequence"/>
</dbReference>
<dbReference type="EMBL" id="JAOYFB010000036">
    <property type="protein sequence ID" value="KAK4020762.1"/>
    <property type="molecule type" value="Genomic_DNA"/>
</dbReference>
<keyword evidence="1" id="KW-0732">Signal</keyword>